<comment type="cofactor">
    <cofactor evidence="1">
        <name>thiamine diphosphate</name>
        <dbReference type="ChEBI" id="CHEBI:58937"/>
    </cofactor>
</comment>
<dbReference type="RefSeq" id="WP_083050720.1">
    <property type="nucleotide sequence ID" value="NZ_MWQY01000010.1"/>
</dbReference>
<evidence type="ECO:0000259" key="4">
    <source>
        <dbReference type="SMART" id="SM00861"/>
    </source>
</evidence>
<dbReference type="InterPro" id="IPR005475">
    <property type="entry name" value="Transketolase-like_Pyr-bd"/>
</dbReference>
<dbReference type="InterPro" id="IPR051157">
    <property type="entry name" value="PDH/Transketolase"/>
</dbReference>
<protein>
    <submittedName>
        <fullName evidence="5">Transketolase</fullName>
    </submittedName>
</protein>
<dbReference type="FunFam" id="3.40.50.970:FF:000129">
    <property type="entry name" value="Transketolase"/>
    <property type="match status" value="1"/>
</dbReference>
<accession>A0A1Y1RZ23</accession>
<comment type="caution">
    <text evidence="5">The sequence shown here is derived from an EMBL/GenBank/DDBJ whole genome shotgun (WGS) entry which is preliminary data.</text>
</comment>
<dbReference type="InterPro" id="IPR009014">
    <property type="entry name" value="Transketo_C/PFOR_II"/>
</dbReference>
<dbReference type="InterPro" id="IPR033248">
    <property type="entry name" value="Transketolase_C"/>
</dbReference>
<sequence>MYAGNKAMREAFGDALVDLGAENKKIVVLTADLTDAVKVTAFKNAFPERFFQMGIKESDMIGTAAGMAIDGFVPFTTTFAVFATSLANQAVRVSVGYNQANVKIATSHGGMCVGADGATHQSFEDIALMRLIPGMTVLVPCDANEAYKATRAAAEMNGPVYLRLGRIPTPVITGTETPFVPGRAVTLRDGGDVAIIAAGMMVSAALEASDRLAGEGIRARVINMHTIKPLDKDAVLKAAGECGSLVTAEEHSVIGGLGSACADLLVRESPVPLAMVGVQDTFGESGEPQEILEKYGLTSSDICENVRHVLNKKTRRDL</sequence>
<evidence type="ECO:0000313" key="5">
    <source>
        <dbReference type="EMBL" id="ORC35198.1"/>
    </source>
</evidence>
<reference evidence="5 6" key="1">
    <citation type="submission" date="2017-03" db="EMBL/GenBank/DDBJ databases">
        <title>Draft Genome sequence of Marispirochaeta sp. strain JC444.</title>
        <authorList>
            <person name="Shivani Y."/>
            <person name="Subhash Y."/>
            <person name="Sasikala C."/>
            <person name="Ramana C."/>
        </authorList>
    </citation>
    <scope>NUCLEOTIDE SEQUENCE [LARGE SCALE GENOMIC DNA]</scope>
    <source>
        <strain evidence="5 6">JC444</strain>
    </source>
</reference>
<evidence type="ECO:0000313" key="6">
    <source>
        <dbReference type="Proteomes" id="UP000192343"/>
    </source>
</evidence>
<dbReference type="AlphaFoldDB" id="A0A1Y1RZ23"/>
<dbReference type="SMART" id="SM00861">
    <property type="entry name" value="Transket_pyr"/>
    <property type="match status" value="1"/>
</dbReference>
<dbReference type="Pfam" id="PF02780">
    <property type="entry name" value="Transketolase_C"/>
    <property type="match status" value="1"/>
</dbReference>
<dbReference type="PANTHER" id="PTHR43825">
    <property type="entry name" value="PYRUVATE DEHYDROGENASE E1 COMPONENT"/>
    <property type="match status" value="1"/>
</dbReference>
<gene>
    <name evidence="5" type="ORF">B4O97_10615</name>
</gene>
<dbReference type="SUPFAM" id="SSF52922">
    <property type="entry name" value="TK C-terminal domain-like"/>
    <property type="match status" value="1"/>
</dbReference>
<dbReference type="OrthoDB" id="9803371at2"/>
<evidence type="ECO:0000256" key="1">
    <source>
        <dbReference type="ARBA" id="ARBA00001964"/>
    </source>
</evidence>
<comment type="similarity">
    <text evidence="2">Belongs to the transketolase family.</text>
</comment>
<feature type="domain" description="Transketolase-like pyrimidine-binding" evidence="4">
    <location>
        <begin position="6"/>
        <end position="171"/>
    </location>
</feature>
<dbReference type="EMBL" id="MWQY01000010">
    <property type="protein sequence ID" value="ORC35198.1"/>
    <property type="molecule type" value="Genomic_DNA"/>
</dbReference>
<keyword evidence="3" id="KW-0786">Thiamine pyrophosphate</keyword>
<proteinExistence type="inferred from homology"/>
<evidence type="ECO:0000256" key="2">
    <source>
        <dbReference type="ARBA" id="ARBA00007131"/>
    </source>
</evidence>
<dbReference type="Pfam" id="PF02779">
    <property type="entry name" value="Transket_pyr"/>
    <property type="match status" value="1"/>
</dbReference>
<dbReference type="PANTHER" id="PTHR43825:SF1">
    <property type="entry name" value="TRANSKETOLASE-LIKE PYRIMIDINE-BINDING DOMAIN-CONTAINING PROTEIN"/>
    <property type="match status" value="1"/>
</dbReference>
<dbReference type="Gene3D" id="3.40.50.970">
    <property type="match status" value="1"/>
</dbReference>
<dbReference type="Proteomes" id="UP000192343">
    <property type="component" value="Unassembled WGS sequence"/>
</dbReference>
<dbReference type="CDD" id="cd07033">
    <property type="entry name" value="TPP_PYR_DXS_TK_like"/>
    <property type="match status" value="1"/>
</dbReference>
<evidence type="ECO:0000256" key="3">
    <source>
        <dbReference type="ARBA" id="ARBA00023052"/>
    </source>
</evidence>
<name>A0A1Y1RZ23_9SPIO</name>
<dbReference type="STRING" id="1963862.B4O97_10615"/>
<organism evidence="5 6">
    <name type="scientific">Marispirochaeta aestuarii</name>
    <dbReference type="NCBI Taxonomy" id="1963862"/>
    <lineage>
        <taxon>Bacteria</taxon>
        <taxon>Pseudomonadati</taxon>
        <taxon>Spirochaetota</taxon>
        <taxon>Spirochaetia</taxon>
        <taxon>Spirochaetales</taxon>
        <taxon>Spirochaetaceae</taxon>
        <taxon>Marispirochaeta</taxon>
    </lineage>
</organism>
<keyword evidence="6" id="KW-1185">Reference proteome</keyword>
<dbReference type="SUPFAM" id="SSF52518">
    <property type="entry name" value="Thiamin diphosphate-binding fold (THDP-binding)"/>
    <property type="match status" value="1"/>
</dbReference>
<dbReference type="InterPro" id="IPR029061">
    <property type="entry name" value="THDP-binding"/>
</dbReference>
<dbReference type="Gene3D" id="3.40.50.920">
    <property type="match status" value="1"/>
</dbReference>